<feature type="binding site" evidence="7">
    <location>
        <begin position="10"/>
        <end position="11"/>
    </location>
    <ligand>
        <name>substrate</name>
    </ligand>
</feature>
<keyword evidence="9" id="KW-1185">Reference proteome</keyword>
<evidence type="ECO:0000256" key="3">
    <source>
        <dbReference type="ARBA" id="ARBA00022960"/>
    </source>
</evidence>
<proteinExistence type="inferred from homology"/>
<evidence type="ECO:0000256" key="2">
    <source>
        <dbReference type="ARBA" id="ARBA00013090"/>
    </source>
</evidence>
<dbReference type="InterPro" id="IPR001920">
    <property type="entry name" value="Asp/Glu_race"/>
</dbReference>
<keyword evidence="3 7" id="KW-0133">Cell shape</keyword>
<keyword evidence="5 7" id="KW-0413">Isomerase</keyword>
<dbReference type="InterPro" id="IPR033134">
    <property type="entry name" value="Asp/Glu_racemase_AS_2"/>
</dbReference>
<feature type="active site" description="Proton donor/acceptor" evidence="7">
    <location>
        <position position="76"/>
    </location>
</feature>
<dbReference type="SUPFAM" id="SSF53681">
    <property type="entry name" value="Aspartate/glutamate racemase"/>
    <property type="match status" value="2"/>
</dbReference>
<dbReference type="EC" id="5.1.1.3" evidence="2 7"/>
<dbReference type="RefSeq" id="WP_077668809.1">
    <property type="nucleotide sequence ID" value="NZ_MUFB01000050.1"/>
</dbReference>
<dbReference type="Gene3D" id="3.40.50.1860">
    <property type="match status" value="2"/>
</dbReference>
<dbReference type="NCBIfam" id="TIGR00067">
    <property type="entry name" value="glut_race"/>
    <property type="match status" value="1"/>
</dbReference>
<evidence type="ECO:0000256" key="4">
    <source>
        <dbReference type="ARBA" id="ARBA00022984"/>
    </source>
</evidence>
<dbReference type="Pfam" id="PF01177">
    <property type="entry name" value="Asp_Glu_race"/>
    <property type="match status" value="1"/>
</dbReference>
<reference evidence="8 9" key="1">
    <citation type="journal article" date="2017" name="Genome Announc.">
        <title>Draft Genome Sequences of Salinivibrio proteolyticus, Salinivibrio sharmensis, Salinivibrio siamensis, Salinivibrio costicola subsp. alcaliphilus, Salinivibrio costicola subsp. vallismortis, and 29 New Isolates Belonging to the Genus Salinivibrio.</title>
        <authorList>
            <person name="Lopez-Hermoso C."/>
            <person name="de la Haba R.R."/>
            <person name="Sanchez-Porro C."/>
            <person name="Bayliss S.C."/>
            <person name="Feil E.J."/>
            <person name="Ventosa A."/>
        </authorList>
    </citation>
    <scope>NUCLEOTIDE SEQUENCE [LARGE SCALE GENOMIC DNA]</scope>
    <source>
        <strain evidence="8 9">JCM 14472</strain>
    </source>
</reference>
<evidence type="ECO:0000256" key="5">
    <source>
        <dbReference type="ARBA" id="ARBA00023235"/>
    </source>
</evidence>
<accession>A0ABX3K4S8</accession>
<sequence>MVQPNILIFDSGVGGLSIYQSVREQLPDANYTYLFDNEAFPYGELDDTRLVTRVAAQVRAVCAHHDHDIDIVVIACNTASTLVLPTLRQQLALPVVGVVPAIKPAAAISQKKIIGLLATPATVARPYTEQLVADFAKECQVVSVGTTALVHMAERKLRGEAVNQQDLAAILRPFKGTVDTLVLGCTHFPLLRDEIQSVVGDEVHLIDSGEAIARRVVSLVSLDSDARATAATSKHCAYATATPIKADALADFIRSIGFTDVSYSPAFLAHSLHGL</sequence>
<dbReference type="Proteomes" id="UP000189410">
    <property type="component" value="Unassembled WGS sequence"/>
</dbReference>
<comment type="catalytic activity">
    <reaction evidence="1 7">
        <text>L-glutamate = D-glutamate</text>
        <dbReference type="Rhea" id="RHEA:12813"/>
        <dbReference type="ChEBI" id="CHEBI:29985"/>
        <dbReference type="ChEBI" id="CHEBI:29986"/>
        <dbReference type="EC" id="5.1.1.3"/>
    </reaction>
</comment>
<comment type="function">
    <text evidence="7">Provides the (R)-glutamate required for cell wall biosynthesis.</text>
</comment>
<keyword evidence="6 7" id="KW-0961">Cell wall biogenesis/degradation</keyword>
<dbReference type="PANTHER" id="PTHR21198">
    <property type="entry name" value="GLUTAMATE RACEMASE"/>
    <property type="match status" value="1"/>
</dbReference>
<keyword evidence="4 7" id="KW-0573">Peptidoglycan synthesis</keyword>
<dbReference type="HAMAP" id="MF_00258">
    <property type="entry name" value="Glu_racemase"/>
    <property type="match status" value="1"/>
</dbReference>
<dbReference type="EMBL" id="MUFB01000050">
    <property type="protein sequence ID" value="OOE78755.1"/>
    <property type="molecule type" value="Genomic_DNA"/>
</dbReference>
<comment type="pathway">
    <text evidence="7">Cell wall biogenesis; peptidoglycan biosynthesis.</text>
</comment>
<feature type="binding site" evidence="7">
    <location>
        <begin position="77"/>
        <end position="78"/>
    </location>
    <ligand>
        <name>substrate</name>
    </ligand>
</feature>
<organism evidence="8 9">
    <name type="scientific">Salinivibrio siamensis</name>
    <dbReference type="NCBI Taxonomy" id="414286"/>
    <lineage>
        <taxon>Bacteria</taxon>
        <taxon>Pseudomonadati</taxon>
        <taxon>Pseudomonadota</taxon>
        <taxon>Gammaproteobacteria</taxon>
        <taxon>Vibrionales</taxon>
        <taxon>Vibrionaceae</taxon>
        <taxon>Salinivibrio</taxon>
    </lineage>
</organism>
<evidence type="ECO:0000313" key="8">
    <source>
        <dbReference type="EMBL" id="OOE78755.1"/>
    </source>
</evidence>
<evidence type="ECO:0000256" key="7">
    <source>
        <dbReference type="HAMAP-Rule" id="MF_00258"/>
    </source>
</evidence>
<evidence type="ECO:0000256" key="1">
    <source>
        <dbReference type="ARBA" id="ARBA00001602"/>
    </source>
</evidence>
<dbReference type="PROSITE" id="PS00923">
    <property type="entry name" value="ASP_GLU_RACEMASE_1"/>
    <property type="match status" value="1"/>
</dbReference>
<gene>
    <name evidence="7" type="primary">murI</name>
    <name evidence="8" type="ORF">BZG73_15820</name>
</gene>
<feature type="binding site" evidence="7">
    <location>
        <begin position="42"/>
        <end position="43"/>
    </location>
    <ligand>
        <name>substrate</name>
    </ligand>
</feature>
<comment type="similarity">
    <text evidence="7">Belongs to the aspartate/glutamate racemases family.</text>
</comment>
<protein>
    <recommendedName>
        <fullName evidence="2 7">Glutamate racemase</fullName>
        <ecNumber evidence="2 7">5.1.1.3</ecNumber>
    </recommendedName>
</protein>
<evidence type="ECO:0000313" key="9">
    <source>
        <dbReference type="Proteomes" id="UP000189410"/>
    </source>
</evidence>
<dbReference type="InterPro" id="IPR018187">
    <property type="entry name" value="Asp/Glu_racemase_AS_1"/>
</dbReference>
<dbReference type="InterPro" id="IPR004391">
    <property type="entry name" value="Glu_race"/>
</dbReference>
<name>A0ABX3K4S8_9GAMM</name>
<feature type="active site" description="Proton donor/acceptor" evidence="7">
    <location>
        <position position="185"/>
    </location>
</feature>
<dbReference type="PANTHER" id="PTHR21198:SF2">
    <property type="entry name" value="GLUTAMATE RACEMASE"/>
    <property type="match status" value="1"/>
</dbReference>
<evidence type="ECO:0000256" key="6">
    <source>
        <dbReference type="ARBA" id="ARBA00023316"/>
    </source>
</evidence>
<dbReference type="InterPro" id="IPR015942">
    <property type="entry name" value="Asp/Glu/hydantoin_racemase"/>
</dbReference>
<dbReference type="PROSITE" id="PS00924">
    <property type="entry name" value="ASP_GLU_RACEMASE_2"/>
    <property type="match status" value="1"/>
</dbReference>
<feature type="binding site" evidence="7">
    <location>
        <begin position="186"/>
        <end position="187"/>
    </location>
    <ligand>
        <name>substrate</name>
    </ligand>
</feature>
<comment type="caution">
    <text evidence="8">The sequence shown here is derived from an EMBL/GenBank/DDBJ whole genome shotgun (WGS) entry which is preliminary data.</text>
</comment>